<protein>
    <submittedName>
        <fullName evidence="2">Uma2 family endonuclease</fullName>
    </submittedName>
</protein>
<evidence type="ECO:0000313" key="3">
    <source>
        <dbReference type="Proteomes" id="UP000680348"/>
    </source>
</evidence>
<keyword evidence="2" id="KW-0540">Nuclease</keyword>
<dbReference type="PANTHER" id="PTHR36558:SF1">
    <property type="entry name" value="RESTRICTION ENDONUCLEASE DOMAIN-CONTAINING PROTEIN-RELATED"/>
    <property type="match status" value="1"/>
</dbReference>
<gene>
    <name evidence="2" type="ORF">KEU06_15055</name>
</gene>
<sequence length="192" mass="22062">MAEENPKKMTVEEFFEWQQRQDRNYELVDGVPVLTVKAMTGASDRHDTVTVNAISFLHQALRGKPCKPRTDDRSVRTFRGTRRPDLLIECGKPDPGSMEAAEPRIVFEVLSPSTTRYDRFQKLEEYKLHPHIQVILLIDTESPRVTVWRRDGSEWHNREETGLGTVIELPEVEVVLPLSALYLDLSFDKAEG</sequence>
<dbReference type="InterPro" id="IPR008538">
    <property type="entry name" value="Uma2"/>
</dbReference>
<dbReference type="GO" id="GO:0004519">
    <property type="term" value="F:endonuclease activity"/>
    <property type="evidence" value="ECO:0007669"/>
    <property type="project" value="UniProtKB-KW"/>
</dbReference>
<dbReference type="InterPro" id="IPR011335">
    <property type="entry name" value="Restrct_endonuc-II-like"/>
</dbReference>
<proteinExistence type="predicted"/>
<feature type="domain" description="Putative restriction endonuclease" evidence="1">
    <location>
        <begin position="11"/>
        <end position="171"/>
    </location>
</feature>
<dbReference type="InterPro" id="IPR012296">
    <property type="entry name" value="Nuclease_put_TT1808"/>
</dbReference>
<reference evidence="2" key="1">
    <citation type="submission" date="2021-04" db="EMBL/GenBank/DDBJ databases">
        <title>Pseudaminobacter soli sp. nov., isolated from paddy soil contaminated by heavy metals.</title>
        <authorList>
            <person name="Zhang K."/>
        </authorList>
    </citation>
    <scope>NUCLEOTIDE SEQUENCE</scope>
    <source>
        <strain evidence="2">19-2017</strain>
    </source>
</reference>
<evidence type="ECO:0000313" key="2">
    <source>
        <dbReference type="EMBL" id="MBS3649930.1"/>
    </source>
</evidence>
<dbReference type="Gene3D" id="3.90.1570.10">
    <property type="entry name" value="tt1808, chain A"/>
    <property type="match status" value="1"/>
</dbReference>
<dbReference type="CDD" id="cd06260">
    <property type="entry name" value="DUF820-like"/>
    <property type="match status" value="1"/>
</dbReference>
<dbReference type="EMBL" id="JAGWCR010000007">
    <property type="protein sequence ID" value="MBS3649930.1"/>
    <property type="molecule type" value="Genomic_DNA"/>
</dbReference>
<evidence type="ECO:0000259" key="1">
    <source>
        <dbReference type="Pfam" id="PF05685"/>
    </source>
</evidence>
<dbReference type="PANTHER" id="PTHR36558">
    <property type="entry name" value="GLR1098 PROTEIN"/>
    <property type="match status" value="1"/>
</dbReference>
<keyword evidence="2" id="KW-0255">Endonuclease</keyword>
<accession>A0A942E2N6</accession>
<dbReference type="SUPFAM" id="SSF52980">
    <property type="entry name" value="Restriction endonuclease-like"/>
    <property type="match status" value="1"/>
</dbReference>
<dbReference type="RefSeq" id="WP_188255476.1">
    <property type="nucleotide sequence ID" value="NZ_JABVCF010000007.1"/>
</dbReference>
<comment type="caution">
    <text evidence="2">The sequence shown here is derived from an EMBL/GenBank/DDBJ whole genome shotgun (WGS) entry which is preliminary data.</text>
</comment>
<organism evidence="2 3">
    <name type="scientific">Pseudaminobacter soli</name>
    <name type="common">ex Zhang et al. 2022</name>
    <dbReference type="NCBI Taxonomy" id="2831468"/>
    <lineage>
        <taxon>Bacteria</taxon>
        <taxon>Pseudomonadati</taxon>
        <taxon>Pseudomonadota</taxon>
        <taxon>Alphaproteobacteria</taxon>
        <taxon>Hyphomicrobiales</taxon>
        <taxon>Phyllobacteriaceae</taxon>
        <taxon>Pseudaminobacter</taxon>
    </lineage>
</organism>
<keyword evidence="3" id="KW-1185">Reference proteome</keyword>
<dbReference type="AlphaFoldDB" id="A0A942E2N6"/>
<dbReference type="Pfam" id="PF05685">
    <property type="entry name" value="Uma2"/>
    <property type="match status" value="1"/>
</dbReference>
<dbReference type="Proteomes" id="UP000680348">
    <property type="component" value="Unassembled WGS sequence"/>
</dbReference>
<name>A0A942E2N6_9HYPH</name>
<keyword evidence="2" id="KW-0378">Hydrolase</keyword>